<keyword evidence="8" id="KW-0560">Oxidoreductase</keyword>
<dbReference type="AlphaFoldDB" id="A0A0K8RRY7"/>
<comment type="similarity">
    <text evidence="3">Belongs to the Cu-Zn superoxide dismutase family.</text>
</comment>
<evidence type="ECO:0000256" key="2">
    <source>
        <dbReference type="ARBA" id="ARBA00001947"/>
    </source>
</evidence>
<evidence type="ECO:0000256" key="11">
    <source>
        <dbReference type="ARBA" id="ARBA00049204"/>
    </source>
</evidence>
<feature type="non-terminal residue" evidence="14">
    <location>
        <position position="194"/>
    </location>
</feature>
<feature type="signal peptide" evidence="12">
    <location>
        <begin position="1"/>
        <end position="25"/>
    </location>
</feature>
<dbReference type="Pfam" id="PF00080">
    <property type="entry name" value="Sod_Cu"/>
    <property type="match status" value="1"/>
</dbReference>
<name>A0A0K8RRY7_IXORI</name>
<evidence type="ECO:0000256" key="3">
    <source>
        <dbReference type="ARBA" id="ARBA00010457"/>
    </source>
</evidence>
<evidence type="ECO:0000256" key="4">
    <source>
        <dbReference type="ARBA" id="ARBA00012682"/>
    </source>
</evidence>
<comment type="cofactor">
    <cofactor evidence="2">
        <name>Zn(2+)</name>
        <dbReference type="ChEBI" id="CHEBI:29105"/>
    </cofactor>
</comment>
<sequence length="194" mass="20461">MDVPLILPFLLSLGLLLWTADVGVSEEDAICVLNTTNISGIVRFVQTSNWSVEVTANVTGLPPGPHGFHIHQYGDITKGCASAGGHYNPLSMNHGGPDSPVRHVGDLGNIVANTEGIVVHCHEYHNFTLQGTHSILGRSIVIHANADDYGLGGHNDSLTTGHAGARLACCSIVVSRLIVFSSVALNKILGLKNT</sequence>
<keyword evidence="7" id="KW-0049">Antioxidant</keyword>
<dbReference type="FunFam" id="2.60.40.200:FF:000003">
    <property type="entry name" value="Superoxide dismutase [Cu-Zn], chloroplastic"/>
    <property type="match status" value="1"/>
</dbReference>
<feature type="chain" id="PRO_5005518953" description="superoxide dismutase" evidence="12">
    <location>
        <begin position="26"/>
        <end position="194"/>
    </location>
</feature>
<protein>
    <recommendedName>
        <fullName evidence="4">superoxide dismutase</fullName>
        <ecNumber evidence="4">1.15.1.1</ecNumber>
    </recommendedName>
</protein>
<comment type="catalytic activity">
    <reaction evidence="11">
        <text>2 superoxide + 2 H(+) = H2O2 + O2</text>
        <dbReference type="Rhea" id="RHEA:20696"/>
        <dbReference type="ChEBI" id="CHEBI:15378"/>
        <dbReference type="ChEBI" id="CHEBI:15379"/>
        <dbReference type="ChEBI" id="CHEBI:16240"/>
        <dbReference type="ChEBI" id="CHEBI:18421"/>
        <dbReference type="EC" id="1.15.1.1"/>
    </reaction>
</comment>
<dbReference type="EC" id="1.15.1.1" evidence="4"/>
<dbReference type="GO" id="GO:0004784">
    <property type="term" value="F:superoxide dismutase activity"/>
    <property type="evidence" value="ECO:0007669"/>
    <property type="project" value="UniProtKB-EC"/>
</dbReference>
<reference evidence="14" key="1">
    <citation type="submission" date="2012-12" db="EMBL/GenBank/DDBJ databases">
        <title>Identification and characterization of a phenylalanine ammonia-lyase gene family in Isatis indigotica Fort.</title>
        <authorList>
            <person name="Liu Q."/>
            <person name="Chen J."/>
            <person name="Zhou X."/>
            <person name="Di P."/>
            <person name="Xiao Y."/>
            <person name="Xuan H."/>
            <person name="Zhang L."/>
            <person name="Chen W."/>
        </authorList>
    </citation>
    <scope>NUCLEOTIDE SEQUENCE</scope>
    <source>
        <tissue evidence="14">Salivary gland</tissue>
    </source>
</reference>
<proteinExistence type="evidence at transcript level"/>
<evidence type="ECO:0000256" key="5">
    <source>
        <dbReference type="ARBA" id="ARBA00022723"/>
    </source>
</evidence>
<dbReference type="InterPro" id="IPR018152">
    <property type="entry name" value="SOD_Cu/Zn_BS"/>
</dbReference>
<evidence type="ECO:0000259" key="13">
    <source>
        <dbReference type="Pfam" id="PF00080"/>
    </source>
</evidence>
<dbReference type="Gene3D" id="2.60.40.200">
    <property type="entry name" value="Superoxide dismutase, copper/zinc binding domain"/>
    <property type="match status" value="1"/>
</dbReference>
<evidence type="ECO:0000256" key="1">
    <source>
        <dbReference type="ARBA" id="ARBA00001935"/>
    </source>
</evidence>
<keyword evidence="9" id="KW-0186">Copper</keyword>
<dbReference type="SUPFAM" id="SSF49329">
    <property type="entry name" value="Cu,Zn superoxide dismutase-like"/>
    <property type="match status" value="1"/>
</dbReference>
<dbReference type="PRINTS" id="PR00068">
    <property type="entry name" value="CUZNDISMTASE"/>
</dbReference>
<accession>A0A0K8RRY7</accession>
<comment type="cofactor">
    <cofactor evidence="1">
        <name>Cu cation</name>
        <dbReference type="ChEBI" id="CHEBI:23378"/>
    </cofactor>
</comment>
<evidence type="ECO:0000256" key="10">
    <source>
        <dbReference type="ARBA" id="ARBA00023157"/>
    </source>
</evidence>
<evidence type="ECO:0000256" key="6">
    <source>
        <dbReference type="ARBA" id="ARBA00022833"/>
    </source>
</evidence>
<evidence type="ECO:0000313" key="14">
    <source>
        <dbReference type="EMBL" id="JAA73698.1"/>
    </source>
</evidence>
<keyword evidence="6" id="KW-0862">Zinc</keyword>
<keyword evidence="5" id="KW-0479">Metal-binding</keyword>
<evidence type="ECO:0000256" key="9">
    <source>
        <dbReference type="ARBA" id="ARBA00023008"/>
    </source>
</evidence>
<evidence type="ECO:0000256" key="12">
    <source>
        <dbReference type="SAM" id="SignalP"/>
    </source>
</evidence>
<dbReference type="InterPro" id="IPR001424">
    <property type="entry name" value="SOD_Cu_Zn_dom"/>
</dbReference>
<evidence type="ECO:0000256" key="8">
    <source>
        <dbReference type="ARBA" id="ARBA00023002"/>
    </source>
</evidence>
<dbReference type="PROSITE" id="PS00087">
    <property type="entry name" value="SOD_CU_ZN_1"/>
    <property type="match status" value="1"/>
</dbReference>
<evidence type="ECO:0000256" key="7">
    <source>
        <dbReference type="ARBA" id="ARBA00022862"/>
    </source>
</evidence>
<keyword evidence="12" id="KW-0732">Signal</keyword>
<dbReference type="GO" id="GO:0005507">
    <property type="term" value="F:copper ion binding"/>
    <property type="evidence" value="ECO:0007669"/>
    <property type="project" value="InterPro"/>
</dbReference>
<keyword evidence="10" id="KW-1015">Disulfide bond</keyword>
<organism evidence="14">
    <name type="scientific">Ixodes ricinus</name>
    <name type="common">Common tick</name>
    <name type="synonym">Acarus ricinus</name>
    <dbReference type="NCBI Taxonomy" id="34613"/>
    <lineage>
        <taxon>Eukaryota</taxon>
        <taxon>Metazoa</taxon>
        <taxon>Ecdysozoa</taxon>
        <taxon>Arthropoda</taxon>
        <taxon>Chelicerata</taxon>
        <taxon>Arachnida</taxon>
        <taxon>Acari</taxon>
        <taxon>Parasitiformes</taxon>
        <taxon>Ixodida</taxon>
        <taxon>Ixodoidea</taxon>
        <taxon>Ixodidae</taxon>
        <taxon>Ixodinae</taxon>
        <taxon>Ixodes</taxon>
    </lineage>
</organism>
<dbReference type="PROSITE" id="PS00332">
    <property type="entry name" value="SOD_CU_ZN_2"/>
    <property type="match status" value="1"/>
</dbReference>
<feature type="domain" description="Superoxide dismutase copper/zinc binding" evidence="13">
    <location>
        <begin position="39"/>
        <end position="172"/>
    </location>
</feature>
<dbReference type="CDD" id="cd00305">
    <property type="entry name" value="Cu-Zn_Superoxide_Dismutase"/>
    <property type="match status" value="1"/>
</dbReference>
<dbReference type="InterPro" id="IPR036423">
    <property type="entry name" value="SOD-like_Cu/Zn_dom_sf"/>
</dbReference>
<dbReference type="InterPro" id="IPR024134">
    <property type="entry name" value="SOD_Cu/Zn_/chaperone"/>
</dbReference>
<dbReference type="PANTHER" id="PTHR10003">
    <property type="entry name" value="SUPEROXIDE DISMUTASE CU-ZN -RELATED"/>
    <property type="match status" value="1"/>
</dbReference>
<dbReference type="EMBL" id="GADI01000110">
    <property type="protein sequence ID" value="JAA73698.1"/>
    <property type="molecule type" value="mRNA"/>
</dbReference>